<dbReference type="EMBL" id="WBOB01000121">
    <property type="protein sequence ID" value="KAB1965763.1"/>
    <property type="molecule type" value="Genomic_DNA"/>
</dbReference>
<dbReference type="InterPro" id="IPR036890">
    <property type="entry name" value="HATPase_C_sf"/>
</dbReference>
<dbReference type="InterPro" id="IPR032834">
    <property type="entry name" value="NatK-like_C"/>
</dbReference>
<feature type="non-terminal residue" evidence="2">
    <location>
        <position position="1"/>
    </location>
</feature>
<dbReference type="PANTHER" id="PTHR40448:SF1">
    <property type="entry name" value="TWO-COMPONENT SENSOR HISTIDINE KINASE"/>
    <property type="match status" value="1"/>
</dbReference>
<proteinExistence type="predicted"/>
<feature type="domain" description="Sensor histidine kinase NatK-like C-terminal" evidence="1">
    <location>
        <begin position="45"/>
        <end position="152"/>
    </location>
</feature>
<dbReference type="GO" id="GO:0042802">
    <property type="term" value="F:identical protein binding"/>
    <property type="evidence" value="ECO:0007669"/>
    <property type="project" value="TreeGrafter"/>
</dbReference>
<name>A0A6A1YX24_9LACO</name>
<dbReference type="Pfam" id="PF14501">
    <property type="entry name" value="HATPase_c_5"/>
    <property type="match status" value="1"/>
</dbReference>
<sequence length="162" mass="18921">KPGATLYQERYWHIIHQMKSLKRNWIVSIKQHKCSIYYCNLRSINILDIVSIIGITFNNAIEESHKFNNKSDAKIDAMYYQEDGDFEFEIRNRVAEDVKLTSDILSEEGYSTKKNHAGIGLANVKRIASKYEQFMLINYGIKDGWFTLDLEIMPDDENMEEG</sequence>
<keyword evidence="2" id="KW-0067">ATP-binding</keyword>
<evidence type="ECO:0000259" key="1">
    <source>
        <dbReference type="Pfam" id="PF14501"/>
    </source>
</evidence>
<reference evidence="2 3" key="1">
    <citation type="submission" date="2019-09" db="EMBL/GenBank/DDBJ databases">
        <title>Investigation of probiotic properties of different lactic acid bacteria.</title>
        <authorList>
            <person name="Jaomanjaka F."/>
            <person name="Blanc P."/>
        </authorList>
    </citation>
    <scope>NUCLEOTIDE SEQUENCE [LARGE SCALE GENOMIC DNA]</scope>
    <source>
        <strain evidence="2 3">BIO6272</strain>
    </source>
</reference>
<evidence type="ECO:0000313" key="3">
    <source>
        <dbReference type="Proteomes" id="UP000430323"/>
    </source>
</evidence>
<dbReference type="AlphaFoldDB" id="A0A6A1YX24"/>
<dbReference type="Gene3D" id="3.30.565.10">
    <property type="entry name" value="Histidine kinase-like ATPase, C-terminal domain"/>
    <property type="match status" value="1"/>
</dbReference>
<keyword evidence="2" id="KW-0547">Nucleotide-binding</keyword>
<dbReference type="GO" id="GO:0005524">
    <property type="term" value="F:ATP binding"/>
    <property type="evidence" value="ECO:0007669"/>
    <property type="project" value="UniProtKB-KW"/>
</dbReference>
<comment type="caution">
    <text evidence="2">The sequence shown here is derived from an EMBL/GenBank/DDBJ whole genome shotgun (WGS) entry which is preliminary data.</text>
</comment>
<accession>A0A6A1YX24</accession>
<dbReference type="Proteomes" id="UP000430323">
    <property type="component" value="Unassembled WGS sequence"/>
</dbReference>
<dbReference type="SUPFAM" id="SSF55874">
    <property type="entry name" value="ATPase domain of HSP90 chaperone/DNA topoisomerase II/histidine kinase"/>
    <property type="match status" value="1"/>
</dbReference>
<evidence type="ECO:0000313" key="2">
    <source>
        <dbReference type="EMBL" id="KAB1965763.1"/>
    </source>
</evidence>
<protein>
    <submittedName>
        <fullName evidence="2">ATP-binding protein</fullName>
    </submittedName>
</protein>
<organism evidence="2 3">
    <name type="scientific">Lactobacillus crispatus</name>
    <dbReference type="NCBI Taxonomy" id="47770"/>
    <lineage>
        <taxon>Bacteria</taxon>
        <taxon>Bacillati</taxon>
        <taxon>Bacillota</taxon>
        <taxon>Bacilli</taxon>
        <taxon>Lactobacillales</taxon>
        <taxon>Lactobacillaceae</taxon>
        <taxon>Lactobacillus</taxon>
    </lineage>
</organism>
<gene>
    <name evidence="2" type="ORF">F8251_10615</name>
</gene>
<dbReference type="PANTHER" id="PTHR40448">
    <property type="entry name" value="TWO-COMPONENT SENSOR HISTIDINE KINASE"/>
    <property type="match status" value="1"/>
</dbReference>